<comment type="similarity">
    <text evidence="3">Belongs to the protein-tyrosine phosphatase family. Atypical dual-specificity phosphatase Siw14-like subfamily.</text>
</comment>
<comment type="catalytic activity">
    <reaction evidence="5">
        <text>3,5-bis(diphospho)-1D-myo-inositol 1,2,4,6-tetrakisphosphate + H2O = 3-diphospho-1D-myo-inositol 1,2,4,5,6-pentakisphosphate + phosphate + 2 H(+)</text>
        <dbReference type="Rhea" id="RHEA:56312"/>
        <dbReference type="ChEBI" id="CHEBI:15377"/>
        <dbReference type="ChEBI" id="CHEBI:15378"/>
        <dbReference type="ChEBI" id="CHEBI:43474"/>
        <dbReference type="ChEBI" id="CHEBI:140372"/>
        <dbReference type="ChEBI" id="CHEBI:140374"/>
        <dbReference type="EC" id="3.6.1.52"/>
    </reaction>
    <physiologicalReaction direction="left-to-right" evidence="5">
        <dbReference type="Rhea" id="RHEA:56313"/>
    </physiologicalReaction>
</comment>
<dbReference type="FunFam" id="3.90.190.10:FF:000024">
    <property type="entry name" value="probable tyrosine-protein phosphatase At1g05000"/>
    <property type="match status" value="1"/>
</dbReference>
<evidence type="ECO:0000256" key="3">
    <source>
        <dbReference type="ARBA" id="ARBA00044949"/>
    </source>
</evidence>
<dbReference type="PROSITE" id="PS00383">
    <property type="entry name" value="TYR_PHOSPHATASE_1"/>
    <property type="match status" value="1"/>
</dbReference>
<dbReference type="InterPro" id="IPR004861">
    <property type="entry name" value="Siw14-like"/>
</dbReference>
<name>A0A024GE55_9STRA</name>
<keyword evidence="10" id="KW-1185">Reference proteome</keyword>
<dbReference type="GO" id="GO:0016791">
    <property type="term" value="F:phosphatase activity"/>
    <property type="evidence" value="ECO:0007669"/>
    <property type="project" value="InterPro"/>
</dbReference>
<reference evidence="9 10" key="1">
    <citation type="submission" date="2012-05" db="EMBL/GenBank/DDBJ databases">
        <title>Recombination and specialization in a pathogen metapopulation.</title>
        <authorList>
            <person name="Gardiner A."/>
            <person name="Kemen E."/>
            <person name="Schultz-Larsen T."/>
            <person name="MacLean D."/>
            <person name="Van Oosterhout C."/>
            <person name="Jones J.D.G."/>
        </authorList>
    </citation>
    <scope>NUCLEOTIDE SEQUENCE [LARGE SCALE GENOMIC DNA]</scope>
    <source>
        <strain evidence="9 10">Ac Nc2</strain>
    </source>
</reference>
<dbReference type="PROSITE" id="PS50054">
    <property type="entry name" value="TYR_PHOSPHATASE_DUAL"/>
    <property type="match status" value="1"/>
</dbReference>
<gene>
    <name evidence="9" type="ORF">BN9_057860</name>
</gene>
<comment type="catalytic activity">
    <reaction evidence="7">
        <text>6-diphospho-1D-myo-inositol pentakisphosphate + H2O = 1D-myo-inositol hexakisphosphate + phosphate + H(+)</text>
        <dbReference type="Rhea" id="RHEA:79703"/>
        <dbReference type="ChEBI" id="CHEBI:15377"/>
        <dbReference type="ChEBI" id="CHEBI:15378"/>
        <dbReference type="ChEBI" id="CHEBI:43474"/>
        <dbReference type="ChEBI" id="CHEBI:58130"/>
        <dbReference type="ChEBI" id="CHEBI:230534"/>
        <dbReference type="EC" id="3.6.1.52"/>
    </reaction>
    <physiologicalReaction direction="left-to-right" evidence="7">
        <dbReference type="Rhea" id="RHEA:79704"/>
    </physiologicalReaction>
</comment>
<evidence type="ECO:0000313" key="10">
    <source>
        <dbReference type="Proteomes" id="UP000053237"/>
    </source>
</evidence>
<dbReference type="InterPro" id="IPR029021">
    <property type="entry name" value="Prot-tyrosine_phosphatase-like"/>
</dbReference>
<dbReference type="CDD" id="cd14528">
    <property type="entry name" value="PFA-DSP_Siw14"/>
    <property type="match status" value="1"/>
</dbReference>
<dbReference type="OrthoDB" id="6375174at2759"/>
<dbReference type="PRINTS" id="PR01911">
    <property type="entry name" value="PFDSPHPHTASE"/>
</dbReference>
<dbReference type="AlphaFoldDB" id="A0A024GE55"/>
<dbReference type="Gene3D" id="3.90.190.10">
    <property type="entry name" value="Protein tyrosine phosphatase superfamily"/>
    <property type="match status" value="1"/>
</dbReference>
<dbReference type="PANTHER" id="PTHR31126">
    <property type="entry name" value="TYROSINE-PROTEIN PHOSPHATASE"/>
    <property type="match status" value="1"/>
</dbReference>
<dbReference type="InterPro" id="IPR020422">
    <property type="entry name" value="TYR_PHOSPHATASE_DUAL_dom"/>
</dbReference>
<feature type="domain" description="Tyrosine-protein phosphatase" evidence="8">
    <location>
        <begin position="33"/>
        <end position="190"/>
    </location>
</feature>
<dbReference type="Proteomes" id="UP000053237">
    <property type="component" value="Unassembled WGS sequence"/>
</dbReference>
<evidence type="ECO:0000259" key="8">
    <source>
        <dbReference type="PROSITE" id="PS50054"/>
    </source>
</evidence>
<dbReference type="EMBL" id="CAIX01000084">
    <property type="protein sequence ID" value="CCI44939.1"/>
    <property type="molecule type" value="Genomic_DNA"/>
</dbReference>
<proteinExistence type="inferred from homology"/>
<evidence type="ECO:0000256" key="7">
    <source>
        <dbReference type="ARBA" id="ARBA00048424"/>
    </source>
</evidence>
<evidence type="ECO:0000256" key="5">
    <source>
        <dbReference type="ARBA" id="ARBA00047562"/>
    </source>
</evidence>
<dbReference type="PANTHER" id="PTHR31126:SF48">
    <property type="entry name" value="INOSITOL PHOSPHATASE SIW14"/>
    <property type="match status" value="1"/>
</dbReference>
<dbReference type="SUPFAM" id="SSF52799">
    <property type="entry name" value="(Phosphotyrosine protein) phosphatases II"/>
    <property type="match status" value="1"/>
</dbReference>
<dbReference type="STRING" id="65357.A0A024GE55"/>
<dbReference type="Pfam" id="PF03162">
    <property type="entry name" value="Y_phosphatase2"/>
    <property type="match status" value="1"/>
</dbReference>
<evidence type="ECO:0000256" key="4">
    <source>
        <dbReference type="ARBA" id="ARBA00047342"/>
    </source>
</evidence>
<dbReference type="GO" id="GO:0005737">
    <property type="term" value="C:cytoplasm"/>
    <property type="evidence" value="ECO:0007669"/>
    <property type="project" value="TreeGrafter"/>
</dbReference>
<evidence type="ECO:0000256" key="1">
    <source>
        <dbReference type="ARBA" id="ARBA00012527"/>
    </source>
</evidence>
<evidence type="ECO:0000256" key="2">
    <source>
        <dbReference type="ARBA" id="ARBA00022801"/>
    </source>
</evidence>
<comment type="caution">
    <text evidence="9">The sequence shown here is derived from an EMBL/GenBank/DDBJ whole genome shotgun (WGS) entry which is preliminary data.</text>
</comment>
<keyword evidence="2" id="KW-0378">Hydrolase</keyword>
<comment type="catalytic activity">
    <reaction evidence="6">
        <text>1,5-bis(diphospho)-1D-myo-inositol 2,3,4,6-tetrakisphosphate + H2O = 1-diphospho-1D-myo-inositol 2,3,4,5,6-pentakisphosphate + phosphate + 2 H(+)</text>
        <dbReference type="Rhea" id="RHEA:79699"/>
        <dbReference type="ChEBI" id="CHEBI:15377"/>
        <dbReference type="ChEBI" id="CHEBI:15378"/>
        <dbReference type="ChEBI" id="CHEBI:43474"/>
        <dbReference type="ChEBI" id="CHEBI:74946"/>
        <dbReference type="ChEBI" id="CHEBI:77983"/>
        <dbReference type="EC" id="3.6.1.52"/>
    </reaction>
    <physiologicalReaction direction="left-to-right" evidence="6">
        <dbReference type="Rhea" id="RHEA:79700"/>
    </physiologicalReaction>
</comment>
<evidence type="ECO:0000313" key="9">
    <source>
        <dbReference type="EMBL" id="CCI44939.1"/>
    </source>
</evidence>
<dbReference type="EC" id="3.6.1.52" evidence="1"/>
<sequence length="213" mass="24409">MNQLGHSVSNAPLPDTSLIKEDGDYEELIPPENFAMIERGLYRSGFPKKKNFAFLKSLGLRSILTLVLEEYPFANTEFNNQNRIQLLQFGVPGNKEPFVDIPEAGMLSALKAVLDIRNHPMLIHCNKGKHRTGCLVGSLRKVQRWAYSSTFDEYIRFSSPKPRMMDQQFIELLDTDFLLGKIEKELIPNWPGLSEPIYRPIQTIRQDEDGIEL</sequence>
<dbReference type="InterPro" id="IPR020428">
    <property type="entry name" value="PFA-DSPs"/>
</dbReference>
<dbReference type="GO" id="GO:0008486">
    <property type="term" value="F:diphosphoinositol-polyphosphate diphosphatase activity"/>
    <property type="evidence" value="ECO:0007669"/>
    <property type="project" value="UniProtKB-EC"/>
</dbReference>
<protein>
    <recommendedName>
        <fullName evidence="1">diphosphoinositol-polyphosphate diphosphatase</fullName>
        <ecNumber evidence="1">3.6.1.52</ecNumber>
    </recommendedName>
</protein>
<accession>A0A024GE55</accession>
<evidence type="ECO:0000256" key="6">
    <source>
        <dbReference type="ARBA" id="ARBA00047927"/>
    </source>
</evidence>
<dbReference type="InterPro" id="IPR016130">
    <property type="entry name" value="Tyr_Pase_AS"/>
</dbReference>
<organism evidence="9 10">
    <name type="scientific">Albugo candida</name>
    <dbReference type="NCBI Taxonomy" id="65357"/>
    <lineage>
        <taxon>Eukaryota</taxon>
        <taxon>Sar</taxon>
        <taxon>Stramenopiles</taxon>
        <taxon>Oomycota</taxon>
        <taxon>Peronosporomycetes</taxon>
        <taxon>Albuginales</taxon>
        <taxon>Albuginaceae</taxon>
        <taxon>Albugo</taxon>
    </lineage>
</organism>
<dbReference type="InParanoid" id="A0A024GE55"/>
<comment type="catalytic activity">
    <reaction evidence="4">
        <text>5-diphospho-1D-myo-inositol 1,2,3,4,6-pentakisphosphate + H2O = 1D-myo-inositol hexakisphosphate + phosphate + H(+)</text>
        <dbReference type="Rhea" id="RHEA:22384"/>
        <dbReference type="ChEBI" id="CHEBI:15377"/>
        <dbReference type="ChEBI" id="CHEBI:15378"/>
        <dbReference type="ChEBI" id="CHEBI:43474"/>
        <dbReference type="ChEBI" id="CHEBI:58130"/>
        <dbReference type="ChEBI" id="CHEBI:58628"/>
        <dbReference type="EC" id="3.6.1.52"/>
    </reaction>
    <physiologicalReaction direction="left-to-right" evidence="4">
        <dbReference type="Rhea" id="RHEA:22385"/>
    </physiologicalReaction>
</comment>